<feature type="compositionally biased region" description="Low complexity" evidence="7">
    <location>
        <begin position="714"/>
        <end position="727"/>
    </location>
</feature>
<accession>A0A3M7MGP0</accession>
<dbReference type="SMART" id="SM00388">
    <property type="entry name" value="HisKA"/>
    <property type="match status" value="1"/>
</dbReference>
<dbReference type="InterPro" id="IPR001610">
    <property type="entry name" value="PAC"/>
</dbReference>
<dbReference type="PROSITE" id="PS50110">
    <property type="entry name" value="RESPONSE_REGULATORY"/>
    <property type="match status" value="1"/>
</dbReference>
<dbReference type="PANTHER" id="PTHR43047">
    <property type="entry name" value="TWO-COMPONENT HISTIDINE PROTEIN KINASE"/>
    <property type="match status" value="1"/>
</dbReference>
<dbReference type="Pfam" id="PF00072">
    <property type="entry name" value="Response_reg"/>
    <property type="match status" value="1"/>
</dbReference>
<dbReference type="CDD" id="cd16922">
    <property type="entry name" value="HATPase_EvgS-ArcB-TorS-like"/>
    <property type="match status" value="1"/>
</dbReference>
<feature type="compositionally biased region" description="Polar residues" evidence="7">
    <location>
        <begin position="904"/>
        <end position="926"/>
    </location>
</feature>
<organism evidence="13 14">
    <name type="scientific">Pyrenophora seminiperda CCB06</name>
    <dbReference type="NCBI Taxonomy" id="1302712"/>
    <lineage>
        <taxon>Eukaryota</taxon>
        <taxon>Fungi</taxon>
        <taxon>Dikarya</taxon>
        <taxon>Ascomycota</taxon>
        <taxon>Pezizomycotina</taxon>
        <taxon>Dothideomycetes</taxon>
        <taxon>Pleosporomycetidae</taxon>
        <taxon>Pleosporales</taxon>
        <taxon>Pleosporineae</taxon>
        <taxon>Pleosporaceae</taxon>
        <taxon>Pyrenophora</taxon>
    </lineage>
</organism>
<dbReference type="SUPFAM" id="SSF55874">
    <property type="entry name" value="ATPase domain of HSP90 chaperone/DNA topoisomerase II/histidine kinase"/>
    <property type="match status" value="1"/>
</dbReference>
<gene>
    <name evidence="13" type="ORF">GMOD_00009385</name>
</gene>
<feature type="compositionally biased region" description="Polar residues" evidence="7">
    <location>
        <begin position="1237"/>
        <end position="1248"/>
    </location>
</feature>
<feature type="region of interest" description="Disordered" evidence="7">
    <location>
        <begin position="1237"/>
        <end position="1263"/>
    </location>
</feature>
<dbReference type="InterPro" id="IPR005467">
    <property type="entry name" value="His_kinase_dom"/>
</dbReference>
<keyword evidence="8" id="KW-0732">Signal</keyword>
<feature type="domain" description="PAS" evidence="11">
    <location>
        <begin position="1544"/>
        <end position="1599"/>
    </location>
</feature>
<feature type="region of interest" description="Disordered" evidence="7">
    <location>
        <begin position="1981"/>
        <end position="2011"/>
    </location>
</feature>
<feature type="region of interest" description="Disordered" evidence="7">
    <location>
        <begin position="622"/>
        <end position="670"/>
    </location>
</feature>
<dbReference type="SUPFAM" id="SSF55785">
    <property type="entry name" value="PYP-like sensor domain (PAS domain)"/>
    <property type="match status" value="2"/>
</dbReference>
<dbReference type="Pfam" id="PF00512">
    <property type="entry name" value="HisKA"/>
    <property type="match status" value="1"/>
</dbReference>
<dbReference type="NCBIfam" id="TIGR00229">
    <property type="entry name" value="sensory_box"/>
    <property type="match status" value="1"/>
</dbReference>
<evidence type="ECO:0000256" key="3">
    <source>
        <dbReference type="ARBA" id="ARBA00022553"/>
    </source>
</evidence>
<evidence type="ECO:0000256" key="7">
    <source>
        <dbReference type="SAM" id="MobiDB-lite"/>
    </source>
</evidence>
<dbReference type="InterPro" id="IPR001789">
    <property type="entry name" value="Sig_transdc_resp-reg_receiver"/>
</dbReference>
<evidence type="ECO:0000256" key="1">
    <source>
        <dbReference type="ARBA" id="ARBA00000085"/>
    </source>
</evidence>
<dbReference type="PROSITE" id="PS50113">
    <property type="entry name" value="PAC"/>
    <property type="match status" value="2"/>
</dbReference>
<feature type="compositionally biased region" description="Basic and acidic residues" evidence="7">
    <location>
        <begin position="1337"/>
        <end position="1350"/>
    </location>
</feature>
<dbReference type="Pfam" id="PF13188">
    <property type="entry name" value="PAS_8"/>
    <property type="match status" value="1"/>
</dbReference>
<evidence type="ECO:0000259" key="12">
    <source>
        <dbReference type="PROSITE" id="PS50113"/>
    </source>
</evidence>
<dbReference type="Gene3D" id="3.30.450.20">
    <property type="entry name" value="PAS domain"/>
    <property type="match status" value="3"/>
</dbReference>
<evidence type="ECO:0000313" key="13">
    <source>
        <dbReference type="EMBL" id="RMZ73640.1"/>
    </source>
</evidence>
<dbReference type="CDD" id="cd00082">
    <property type="entry name" value="HisKA"/>
    <property type="match status" value="1"/>
</dbReference>
<dbReference type="InterPro" id="IPR003661">
    <property type="entry name" value="HisK_dim/P_dom"/>
</dbReference>
<proteinExistence type="predicted"/>
<dbReference type="InterPro" id="IPR036890">
    <property type="entry name" value="HATPase_C_sf"/>
</dbReference>
<comment type="catalytic activity">
    <reaction evidence="1">
        <text>ATP + protein L-histidine = ADP + protein N-phospho-L-histidine.</text>
        <dbReference type="EC" id="2.7.13.3"/>
    </reaction>
</comment>
<dbReference type="Gene3D" id="3.30.565.10">
    <property type="entry name" value="Histidine kinase-like ATPase, C-terminal domain"/>
    <property type="match status" value="1"/>
</dbReference>
<feature type="region of interest" description="Disordered" evidence="7">
    <location>
        <begin position="711"/>
        <end position="738"/>
    </location>
</feature>
<dbReference type="SMART" id="SM00086">
    <property type="entry name" value="PAC"/>
    <property type="match status" value="2"/>
</dbReference>
<feature type="compositionally biased region" description="Polar residues" evidence="7">
    <location>
        <begin position="1110"/>
        <end position="1142"/>
    </location>
</feature>
<feature type="region of interest" description="Disordered" evidence="7">
    <location>
        <begin position="2102"/>
        <end position="2143"/>
    </location>
</feature>
<feature type="region of interest" description="Disordered" evidence="7">
    <location>
        <begin position="980"/>
        <end position="1082"/>
    </location>
</feature>
<keyword evidence="3 6" id="KW-0597">Phosphoprotein</keyword>
<dbReference type="PROSITE" id="PS50112">
    <property type="entry name" value="PAS"/>
    <property type="match status" value="2"/>
</dbReference>
<dbReference type="InterPro" id="IPR000700">
    <property type="entry name" value="PAS-assoc_C"/>
</dbReference>
<dbReference type="Pfam" id="PF02518">
    <property type="entry name" value="HATPase_c"/>
    <property type="match status" value="1"/>
</dbReference>
<dbReference type="GO" id="GO:0005886">
    <property type="term" value="C:plasma membrane"/>
    <property type="evidence" value="ECO:0007669"/>
    <property type="project" value="TreeGrafter"/>
</dbReference>
<feature type="compositionally biased region" description="Polar residues" evidence="7">
    <location>
        <begin position="1063"/>
        <end position="1082"/>
    </location>
</feature>
<feature type="compositionally biased region" description="Basic and acidic residues" evidence="7">
    <location>
        <begin position="2105"/>
        <end position="2115"/>
    </location>
</feature>
<feature type="compositionally biased region" description="Basic and acidic residues" evidence="7">
    <location>
        <begin position="988"/>
        <end position="999"/>
    </location>
</feature>
<dbReference type="InterPro" id="IPR004358">
    <property type="entry name" value="Sig_transdc_His_kin-like_C"/>
</dbReference>
<dbReference type="InterPro" id="IPR003594">
    <property type="entry name" value="HATPase_dom"/>
</dbReference>
<feature type="region of interest" description="Disordered" evidence="7">
    <location>
        <begin position="467"/>
        <end position="564"/>
    </location>
</feature>
<feature type="region of interest" description="Disordered" evidence="7">
    <location>
        <begin position="1613"/>
        <end position="1654"/>
    </location>
</feature>
<feature type="domain" description="Histidine kinase" evidence="9">
    <location>
        <begin position="1746"/>
        <end position="1973"/>
    </location>
</feature>
<feature type="compositionally biased region" description="Basic and acidic residues" evidence="7">
    <location>
        <begin position="547"/>
        <end position="556"/>
    </location>
</feature>
<feature type="region of interest" description="Disordered" evidence="7">
    <location>
        <begin position="2026"/>
        <end position="2084"/>
    </location>
</feature>
<feature type="domain" description="PAC" evidence="12">
    <location>
        <begin position="1485"/>
        <end position="1537"/>
    </location>
</feature>
<feature type="signal peptide" evidence="8">
    <location>
        <begin position="1"/>
        <end position="17"/>
    </location>
</feature>
<dbReference type="Pfam" id="PF08447">
    <property type="entry name" value="PAS_3"/>
    <property type="match status" value="1"/>
</dbReference>
<feature type="domain" description="PAC" evidence="12">
    <location>
        <begin position="1681"/>
        <end position="1735"/>
    </location>
</feature>
<dbReference type="FunFam" id="1.10.287.130:FF:000050">
    <property type="entry name" value="Related to histidine kinase"/>
    <property type="match status" value="1"/>
</dbReference>
<dbReference type="InterPro" id="IPR036097">
    <property type="entry name" value="HisK_dim/P_sf"/>
</dbReference>
<feature type="region of interest" description="Disordered" evidence="7">
    <location>
        <begin position="801"/>
        <end position="941"/>
    </location>
</feature>
<evidence type="ECO:0000259" key="9">
    <source>
        <dbReference type="PROSITE" id="PS50109"/>
    </source>
</evidence>
<feature type="compositionally biased region" description="Polar residues" evidence="7">
    <location>
        <begin position="1000"/>
        <end position="1016"/>
    </location>
</feature>
<evidence type="ECO:0000256" key="4">
    <source>
        <dbReference type="ARBA" id="ARBA00022679"/>
    </source>
</evidence>
<sequence>MCSVLLFLHSINPPVFCVVYSVEKGKRIQHSHNEFKGELTKRSNFDIDIDIDLTPKRSSSMSTMSFITENIATWSWFCLLLAATVPSEYHGMQRSSAAALQVANYQSISSTSPHTTSPSPPSSPYTYTPPIPDNGYTWGNATIINNCNTTFTIQSTGAHRLGDYRNVSTGYSAPEDSIQHTLSPRTTYTENFRRTYLAPDKTQQQLPGYNPSTDKLDGQSVSLKVSWADNNDKNSNSSSFKQHDITQLEYSLASSVASAEPPKLWYDVSLLDCGLPCEFNGTDATATEDDYQVKSSQCPGYQGGLALRFEKSGGGGGGGVCEGFRCEGRCGDVYMFDRTRVGEPSRGCKGEFRGSMKRGSRYVLKLRREGCKIQPGGTLASMIARETVPWQLWDWDRNGGLCNGRKRNMPYSRRQFGQRHYTPSKSPVLSGYYILPCASDLCTLLPRPHHDTVCAFRGRLGNAIMTKAPLPSPTCKRDDSAPPPTQRPPLQRLAASDAKTYQAQTQHASPHAPPAAHTTDTTDDEATDTEMSEEESQLAGGDGAGGARKESRDDAPLGKASPDEMEVERLRGLQLKMLQQQQRARMRVPSNTATVAVLGSRRISPIKEEPLPGISPTLEGAFTSPSPSPSSHPLPTGVTTSTESTESARTIRGSMPPTPAAQAVRTPSYPFPTVPNTPRWASAFHMPFTSLSPTVMGGYPREYAMPKERIVSESSTPAASSTPFAPAGRNYQSPGAEDPRFPSPNLYHVVLQLGAEPGLAAWWTAVTSIMRDYYGAERATLAVPADASDIENVPWGQKTTFTATATDGSPHAATYQESMGQSRHPQSETPGLRENISFDTPPSTMIPERRPKLFSHHSFAGHERQKPMSPDSPTPSQPMRPRGPIRAASHAPHGTTRPEHPLRQVSQASFDGTSPNFAQSTPTGGPSFSDPEFSSVGDPSPPSAVYHVLRALDHEPDALIDNTGVNRVLERGRLVTLTRDYSTSMATSREDVSKDKPDQPKSSGSQAPEAPKTTTARGHGNLGPNDLRLPQRYEEYEQYPSSPWAQSPAPSPAIQNDADANPFFTTSNVDEETFNPSRSPQDYTRYGMVEAIGIDKASTVTHIPLIHPTLSQVMPSPDASTPSQTPSMTRRQSEQSMATSSFQKEDFVRKAPIAILSILSPIVPYPRNLTNSLKHLGPHLATSFSNAWHFSNAQAQVASIRQRRMVGSTTGGISMPSDSDSLDDLLHLDLEDITNSAAGSVTSPSDYSGRSKHSPGGSISGTPGWDAASMGFSSKQSVGSTPGYLAGSEAVESYFDAKKQYTKSMTQSAQDHSARKSEKRPAKRVTVNPVAEQVGEDTSKSRNEKEDASNVRRAQLQDASNRNHSYLHSYGADFTSSFQSLPAATTPGGRLPHPQAHARRSSISDVDMPPPSESLLRTIIDSLPVQIFTAAPNTGVVTWVNSKFLIYRGQTSGQVLQNPWDSMHPEDRDSYLEEWGRSLRTGQQLQKKVRLQRFDQCYRWFYVRVAPLKNKRQQIVHWIGTNMDFHEQHLAEQNSARQQETAASEAKYRALANSSPQIVFVVSDRRGLTFCNSQWISFSGQSEVNALGNGFLEHVHPDDVIKCKLPELDEHGVANVPTTLPPDNGQHDSSSSDASSETERTITSPGGATPDRMDMPQAKLSKLASTGILRVVKDAHGRPSYSTEVRLRNKDGDYRWHLVRVLLEKSLAENNNEETWYGSATDINDHKLLEQTLKETMDAKSKFLSNMSHEIRTPLNGISGMVNFLLDSVLNAEQLEHVNIIKASTDSLLNLINDILDLSKVEAGMIKLSMEWLHLPSLLEEVNDLNMGLAIQKGLELNYLVEEGVPAEVKGDKFRIRQVLLNVVGNAIKFTERGEIFIRCKVQSPDRSRPLKENETMVRFEVIDTGQGFTDAEAKYLFKRFSQIDASSTRQHGGTGLGLAISMQFVELHGGRMDARSAPGKGSTFFFTIKFGLPTADDYPKPLVSTPGTPAFETPLITPSVPPQPPQPSALQKFVQSQTPGYTQLKRVSSLSSEKSESVKSPIHSSSASERSRDSPSLSSGSSDHSLTSAALTGQSSVRSERSSASSYIQEVKAAANVNINLELPPKRPDAERQHPSGYSTGSGESEQTARQSSPHRSLSPLGSALQPPMFSILVVCPLVHSREATIRHIKNTLPQGIPHQVTGQSSNIEAQRMMGGDNPVLFTHVVLVLHDTAEVHAIMDQIFSSTSYGNTSVVVVSDPSQKKELMKDAPHYDYDQLHIDRRLQFIYRPLKPSKFAIIFDPQKERESSTDRNQDSAQQVVVSQKLVFEELKRRVGGKNHKVLLVEDNKINQTVILKFLARIDIETETVLDGVQATETIFSKPPGYYSIVLCDLHMPNKDGYQACKEIRRWEKKHGYRRHPIIALSANVLGDVYAKCVEAGFNSYVTKPVEFKELSLAMTKFLDPADPSKQPALMKKK</sequence>
<dbReference type="EC" id="2.7.13.3" evidence="2"/>
<dbReference type="SUPFAM" id="SSF52172">
    <property type="entry name" value="CheY-like"/>
    <property type="match status" value="1"/>
</dbReference>
<evidence type="ECO:0000259" key="11">
    <source>
        <dbReference type="PROSITE" id="PS50112"/>
    </source>
</evidence>
<reference evidence="13 14" key="1">
    <citation type="journal article" date="2014" name="PLoS ONE">
        <title>De novo Genome Assembly of the Fungal Plant Pathogen Pyrenophora semeniperda.</title>
        <authorList>
            <person name="Soliai M.M."/>
            <person name="Meyer S.E."/>
            <person name="Udall J.A."/>
            <person name="Elzinga D.E."/>
            <person name="Hermansen R.A."/>
            <person name="Bodily P.M."/>
            <person name="Hart A.A."/>
            <person name="Coleman C.E."/>
        </authorList>
    </citation>
    <scope>NUCLEOTIDE SEQUENCE [LARGE SCALE GENOMIC DNA]</scope>
    <source>
        <strain evidence="13 14">CCB06</strain>
        <tissue evidence="13">Mycelium</tissue>
    </source>
</reference>
<keyword evidence="14" id="KW-1185">Reference proteome</keyword>
<evidence type="ECO:0000256" key="6">
    <source>
        <dbReference type="PROSITE-ProRule" id="PRU00169"/>
    </source>
</evidence>
<dbReference type="CDD" id="cd17546">
    <property type="entry name" value="REC_hyHK_CKI1_RcsC-like"/>
    <property type="match status" value="1"/>
</dbReference>
<dbReference type="PRINTS" id="PR00344">
    <property type="entry name" value="BCTRLSENSOR"/>
</dbReference>
<feature type="compositionally biased region" description="Polar residues" evidence="7">
    <location>
        <begin position="815"/>
        <end position="829"/>
    </location>
</feature>
<protein>
    <recommendedName>
        <fullName evidence="2">histidine kinase</fullName>
        <ecNumber evidence="2">2.7.13.3</ecNumber>
    </recommendedName>
</protein>
<dbReference type="Gene3D" id="3.40.50.2300">
    <property type="match status" value="1"/>
</dbReference>
<dbReference type="SUPFAM" id="SSF47384">
    <property type="entry name" value="Homodimeric domain of signal transducing histidine kinase"/>
    <property type="match status" value="1"/>
</dbReference>
<evidence type="ECO:0000256" key="5">
    <source>
        <dbReference type="ARBA" id="ARBA00022777"/>
    </source>
</evidence>
<evidence type="ECO:0000256" key="8">
    <source>
        <dbReference type="SAM" id="SignalP"/>
    </source>
</evidence>
<name>A0A3M7MGP0_9PLEO</name>
<dbReference type="InterPro" id="IPR013655">
    <property type="entry name" value="PAS_fold_3"/>
</dbReference>
<feature type="compositionally biased region" description="Acidic residues" evidence="7">
    <location>
        <begin position="521"/>
        <end position="536"/>
    </location>
</feature>
<evidence type="ECO:0000313" key="14">
    <source>
        <dbReference type="Proteomes" id="UP000265663"/>
    </source>
</evidence>
<keyword evidence="5 13" id="KW-0418">Kinase</keyword>
<feature type="chain" id="PRO_5018258831" description="histidine kinase" evidence="8">
    <location>
        <begin position="18"/>
        <end position="2458"/>
    </location>
</feature>
<dbReference type="PROSITE" id="PS50109">
    <property type="entry name" value="HIS_KIN"/>
    <property type="match status" value="1"/>
</dbReference>
<dbReference type="Proteomes" id="UP000265663">
    <property type="component" value="Unassembled WGS sequence"/>
</dbReference>
<feature type="region of interest" description="Disordered" evidence="7">
    <location>
        <begin position="1110"/>
        <end position="1143"/>
    </location>
</feature>
<dbReference type="FunFam" id="3.40.50.2300:FF:000158">
    <property type="entry name" value="Sensor histidine kinase/response regulator"/>
    <property type="match status" value="1"/>
</dbReference>
<feature type="domain" description="Response regulatory" evidence="10">
    <location>
        <begin position="2321"/>
        <end position="2443"/>
    </location>
</feature>
<feature type="region of interest" description="Disordered" evidence="7">
    <location>
        <begin position="1303"/>
        <end position="1360"/>
    </location>
</feature>
<feature type="compositionally biased region" description="Polar residues" evidence="7">
    <location>
        <begin position="2117"/>
        <end position="2137"/>
    </location>
</feature>
<evidence type="ECO:0000259" key="10">
    <source>
        <dbReference type="PROSITE" id="PS50110"/>
    </source>
</evidence>
<feature type="region of interest" description="Disordered" evidence="7">
    <location>
        <begin position="109"/>
        <end position="128"/>
    </location>
</feature>
<dbReference type="EMBL" id="KE747841">
    <property type="protein sequence ID" value="RMZ73640.1"/>
    <property type="molecule type" value="Genomic_DNA"/>
</dbReference>
<feature type="modified residue" description="4-aspartylphosphate" evidence="6">
    <location>
        <position position="2373"/>
    </location>
</feature>
<feature type="compositionally biased region" description="Low complexity" evidence="7">
    <location>
        <begin position="502"/>
        <end position="519"/>
    </location>
</feature>
<dbReference type="GO" id="GO:0000155">
    <property type="term" value="F:phosphorelay sensor kinase activity"/>
    <property type="evidence" value="ECO:0007669"/>
    <property type="project" value="InterPro"/>
</dbReference>
<dbReference type="InterPro" id="IPR011006">
    <property type="entry name" value="CheY-like_superfamily"/>
</dbReference>
<dbReference type="PANTHER" id="PTHR43047:SF74">
    <property type="entry name" value="HISTIDINE KINASE-RELATED"/>
    <property type="match status" value="1"/>
</dbReference>
<dbReference type="SMART" id="SM00387">
    <property type="entry name" value="HATPase_c"/>
    <property type="match status" value="1"/>
</dbReference>
<dbReference type="SMART" id="SM00448">
    <property type="entry name" value="REC"/>
    <property type="match status" value="1"/>
</dbReference>
<evidence type="ECO:0000256" key="2">
    <source>
        <dbReference type="ARBA" id="ARBA00012438"/>
    </source>
</evidence>
<feature type="region of interest" description="Disordered" evidence="7">
    <location>
        <begin position="1381"/>
        <end position="1409"/>
    </location>
</feature>
<dbReference type="InterPro" id="IPR035965">
    <property type="entry name" value="PAS-like_dom_sf"/>
</dbReference>
<dbReference type="OrthoDB" id="303614at2759"/>
<feature type="compositionally biased region" description="Low complexity" evidence="7">
    <location>
        <begin position="633"/>
        <end position="647"/>
    </location>
</feature>
<feature type="compositionally biased region" description="Low complexity" evidence="7">
    <location>
        <begin position="2028"/>
        <end position="2070"/>
    </location>
</feature>
<dbReference type="InterPro" id="IPR000014">
    <property type="entry name" value="PAS"/>
</dbReference>
<feature type="domain" description="PAS" evidence="11">
    <location>
        <begin position="1412"/>
        <end position="1482"/>
    </location>
</feature>
<feature type="compositionally biased region" description="Pro residues" evidence="7">
    <location>
        <begin position="118"/>
        <end position="128"/>
    </location>
</feature>
<keyword evidence="4" id="KW-0808">Transferase</keyword>
<dbReference type="GO" id="GO:0009927">
    <property type="term" value="F:histidine phosphotransfer kinase activity"/>
    <property type="evidence" value="ECO:0007669"/>
    <property type="project" value="TreeGrafter"/>
</dbReference>
<dbReference type="FunFam" id="3.30.565.10:FF:000010">
    <property type="entry name" value="Sensor histidine kinase RcsC"/>
    <property type="match status" value="1"/>
</dbReference>
<dbReference type="CDD" id="cd00130">
    <property type="entry name" value="PAS"/>
    <property type="match status" value="1"/>
</dbReference>
<dbReference type="Gene3D" id="1.10.287.130">
    <property type="match status" value="1"/>
</dbReference>
<dbReference type="SMART" id="SM00091">
    <property type="entry name" value="PAS"/>
    <property type="match status" value="2"/>
</dbReference>